<comment type="caution">
    <text evidence="2">The sequence shown here is derived from an EMBL/GenBank/DDBJ whole genome shotgun (WGS) entry which is preliminary data.</text>
</comment>
<reference evidence="3" key="1">
    <citation type="journal article" date="2016" name="Nat. Commun.">
        <title>The Gonium pectorale genome demonstrates co-option of cell cycle regulation during the evolution of multicellularity.</title>
        <authorList>
            <person name="Hanschen E.R."/>
            <person name="Marriage T.N."/>
            <person name="Ferris P.J."/>
            <person name="Hamaji T."/>
            <person name="Toyoda A."/>
            <person name="Fujiyama A."/>
            <person name="Neme R."/>
            <person name="Noguchi H."/>
            <person name="Minakuchi Y."/>
            <person name="Suzuki M."/>
            <person name="Kawai-Toyooka H."/>
            <person name="Smith D.R."/>
            <person name="Sparks H."/>
            <person name="Anderson J."/>
            <person name="Bakaric R."/>
            <person name="Luria V."/>
            <person name="Karger A."/>
            <person name="Kirschner M.W."/>
            <person name="Durand P.M."/>
            <person name="Michod R.E."/>
            <person name="Nozaki H."/>
            <person name="Olson B.J."/>
        </authorList>
    </citation>
    <scope>NUCLEOTIDE SEQUENCE [LARGE SCALE GENOMIC DNA]</scope>
    <source>
        <strain evidence="3">NIES-2863</strain>
    </source>
</reference>
<evidence type="ECO:0000313" key="2">
    <source>
        <dbReference type="EMBL" id="KXZ53942.1"/>
    </source>
</evidence>
<dbReference type="EMBL" id="LSYV01000007">
    <property type="protein sequence ID" value="KXZ53942.1"/>
    <property type="molecule type" value="Genomic_DNA"/>
</dbReference>
<keyword evidence="3" id="KW-1185">Reference proteome</keyword>
<feature type="region of interest" description="Disordered" evidence="1">
    <location>
        <begin position="63"/>
        <end position="96"/>
    </location>
</feature>
<sequence>MGLYSASYIGIEFSRFKAPFGSLDLPLVPSPGSTMVYERCLNLRPAGVPVSVIADQARSSPRLTWAASAKQGNPGPAADTSAGAASGAPSSRCSSACSSGALTLEVEGEGPAACSSAIDPPNSS</sequence>
<proteinExistence type="predicted"/>
<feature type="compositionally biased region" description="Low complexity" evidence="1">
    <location>
        <begin position="74"/>
        <end position="96"/>
    </location>
</feature>
<dbReference type="Proteomes" id="UP000075714">
    <property type="component" value="Unassembled WGS sequence"/>
</dbReference>
<evidence type="ECO:0000256" key="1">
    <source>
        <dbReference type="SAM" id="MobiDB-lite"/>
    </source>
</evidence>
<organism evidence="2 3">
    <name type="scientific">Gonium pectorale</name>
    <name type="common">Green alga</name>
    <dbReference type="NCBI Taxonomy" id="33097"/>
    <lineage>
        <taxon>Eukaryota</taxon>
        <taxon>Viridiplantae</taxon>
        <taxon>Chlorophyta</taxon>
        <taxon>core chlorophytes</taxon>
        <taxon>Chlorophyceae</taxon>
        <taxon>CS clade</taxon>
        <taxon>Chlamydomonadales</taxon>
        <taxon>Volvocaceae</taxon>
        <taxon>Gonium</taxon>
    </lineage>
</organism>
<protein>
    <submittedName>
        <fullName evidence="2">Uncharacterized protein</fullName>
    </submittedName>
</protein>
<gene>
    <name evidence="2" type="ORF">GPECTOR_6g860</name>
</gene>
<name>A0A150GW50_GONPE</name>
<dbReference type="AlphaFoldDB" id="A0A150GW50"/>
<accession>A0A150GW50</accession>
<evidence type="ECO:0000313" key="3">
    <source>
        <dbReference type="Proteomes" id="UP000075714"/>
    </source>
</evidence>